<dbReference type="AlphaFoldDB" id="K9VXT3"/>
<dbReference type="Proteomes" id="UP000010472">
    <property type="component" value="Chromosome"/>
</dbReference>
<evidence type="ECO:0000313" key="2">
    <source>
        <dbReference type="Proteomes" id="UP000010472"/>
    </source>
</evidence>
<organism evidence="1 2">
    <name type="scientific">Crinalium epipsammum PCC 9333</name>
    <dbReference type="NCBI Taxonomy" id="1173022"/>
    <lineage>
        <taxon>Bacteria</taxon>
        <taxon>Bacillati</taxon>
        <taxon>Cyanobacteriota</taxon>
        <taxon>Cyanophyceae</taxon>
        <taxon>Gomontiellales</taxon>
        <taxon>Gomontiellaceae</taxon>
        <taxon>Crinalium</taxon>
    </lineage>
</organism>
<dbReference type="EMBL" id="CP003620">
    <property type="protein sequence ID" value="AFZ12771.1"/>
    <property type="molecule type" value="Genomic_DNA"/>
</dbReference>
<dbReference type="GO" id="GO:0006355">
    <property type="term" value="P:regulation of DNA-templated transcription"/>
    <property type="evidence" value="ECO:0007669"/>
    <property type="project" value="InterPro"/>
</dbReference>
<keyword evidence="2" id="KW-1185">Reference proteome</keyword>
<dbReference type="InterPro" id="IPR010985">
    <property type="entry name" value="Ribbon_hlx_hlx"/>
</dbReference>
<dbReference type="HOGENOM" id="CLU_202531_2_0_3"/>
<reference evidence="1 2" key="1">
    <citation type="submission" date="2012-06" db="EMBL/GenBank/DDBJ databases">
        <title>Finished chromosome of genome of Crinalium epipsammum PCC 9333.</title>
        <authorList>
            <consortium name="US DOE Joint Genome Institute"/>
            <person name="Gugger M."/>
            <person name="Coursin T."/>
            <person name="Rippka R."/>
            <person name="Tandeau De Marsac N."/>
            <person name="Huntemann M."/>
            <person name="Wei C.-L."/>
            <person name="Han J."/>
            <person name="Detter J.C."/>
            <person name="Han C."/>
            <person name="Tapia R."/>
            <person name="Davenport K."/>
            <person name="Daligault H."/>
            <person name="Erkkila T."/>
            <person name="Gu W."/>
            <person name="Munk A.C.C."/>
            <person name="Teshima H."/>
            <person name="Xu Y."/>
            <person name="Chain P."/>
            <person name="Chen A."/>
            <person name="Krypides N."/>
            <person name="Mavromatis K."/>
            <person name="Markowitz V."/>
            <person name="Szeto E."/>
            <person name="Ivanova N."/>
            <person name="Mikhailova N."/>
            <person name="Ovchinnikova G."/>
            <person name="Pagani I."/>
            <person name="Pati A."/>
            <person name="Goodwin L."/>
            <person name="Peters L."/>
            <person name="Pitluck S."/>
            <person name="Woyke T."/>
            <person name="Kerfeld C."/>
        </authorList>
    </citation>
    <scope>NUCLEOTIDE SEQUENCE [LARGE SCALE GENOMIC DNA]</scope>
    <source>
        <strain evidence="1 2">PCC 9333</strain>
    </source>
</reference>
<dbReference type="RefSeq" id="WP_015202888.1">
    <property type="nucleotide sequence ID" value="NC_019753.1"/>
</dbReference>
<dbReference type="KEGG" id="cep:Cri9333_1888"/>
<dbReference type="SUPFAM" id="SSF47598">
    <property type="entry name" value="Ribbon-helix-helix"/>
    <property type="match status" value="1"/>
</dbReference>
<name>K9VXT3_9CYAN</name>
<proteinExistence type="predicted"/>
<protein>
    <submittedName>
        <fullName evidence="1">Uncharacterized protein</fullName>
    </submittedName>
</protein>
<dbReference type="OrthoDB" id="516294at2"/>
<evidence type="ECO:0000313" key="1">
    <source>
        <dbReference type="EMBL" id="AFZ12771.1"/>
    </source>
</evidence>
<dbReference type="STRING" id="1173022.Cri9333_1888"/>
<sequence>MTREKTLRVRLDEKEWEKLQVYADSKGVGMSHIIRDYIRRLPHVMTKNQEEPE</sequence>
<gene>
    <name evidence="1" type="ORF">Cri9333_1888</name>
</gene>
<accession>K9VXT3</accession>